<dbReference type="Pfam" id="PF01585">
    <property type="entry name" value="G-patch"/>
    <property type="match status" value="1"/>
</dbReference>
<gene>
    <name evidence="8" type="ORF">C361_02695</name>
</gene>
<proteinExistence type="predicted"/>
<evidence type="ECO:0000256" key="4">
    <source>
        <dbReference type="PROSITE-ProRule" id="PRU00176"/>
    </source>
</evidence>
<dbReference type="OrthoDB" id="29523at2759"/>
<feature type="compositionally biased region" description="Basic and acidic residues" evidence="5">
    <location>
        <begin position="30"/>
        <end position="42"/>
    </location>
</feature>
<dbReference type="AlphaFoldDB" id="A0A854QHH0"/>
<dbReference type="InterPro" id="IPR012677">
    <property type="entry name" value="Nucleotide-bd_a/b_plait_sf"/>
</dbReference>
<sequence length="867" mass="95024">MYRPRPRSRSPDRTQRAYSPSRPLSPPPSRYDRYPPRRHDDYPPYPAPDSRRYGGYPPETSDYPKNQSIGYEEPYYRRRHEEPYPGNEYMDEPGYAPPLREQNEREYDDWGSGGRGYEPRGRNWGRGYDRGMAIDREEFPSRRDVDPAHEQWERGRDPELARYDAPYSTGPASDLGDQSNHGRKGKNPSEPSMDVIFLGLDPELTEDDFLGYLRTEHKAAISGVKIIRDKFTGASKCFGFAQFQSLDGASDFINNNYPTVLMPALYAHSDPRKVKIDFSTPQQNPHSGHGSYQSAPAYVRPGHDGMRDIGSPGGGKRVLLLRGLDSMTTPDEVIRRIGQEIARMVGKQGRESEAESSIVRVVLIADKSARSSWGYGFVELATSELASALLPFLLSPQHQPTGFLIHDVPVAASFSNPSSFVPVSAGPLGGEFIIRPSRFGGFGSETIDKPEGQWCAYWHEKGGAMESIPRGAPGISEDGNIELTPAHRAFLGNLAGVPQSQAASSQGFHSVQATGMTPVSVEGVMQPIKIGISKGKKKEEAAIIPITQKRSLLDDGEEDDKVGKDTVLLSRTKGARIVPPTSSSRKIANNINKWNTKQSELAIPDPVSENAPPKGISDANSAIGSRRPVNAESGSNPAQPSEMPAPSPAVLPSATQAEEFDYTDVSTFATTGKVACLLCQRQFKSEDILRKHVAQSDLHKNNLQDPATCQAGQRRKDAIGSSTSTPEPFTSIYRDRAAERREAFNQPAVPSRAEREALAASTAAYQGKRKPPSAKPKQPSPHEPSKQTEENNVGNQLLAKMGWKTGEGLGLAGEGRAEPIKVQQFESRAGLGASKGVEAGRWSGPGGWQQRAKDMTKERYNSESGQK</sequence>
<keyword evidence="2 4" id="KW-0694">RNA-binding</keyword>
<feature type="region of interest" description="Disordered" evidence="5">
    <location>
        <begin position="598"/>
        <end position="650"/>
    </location>
</feature>
<dbReference type="GO" id="GO:0005634">
    <property type="term" value="C:nucleus"/>
    <property type="evidence" value="ECO:0007669"/>
    <property type="project" value="UniProtKB-SubCell"/>
</dbReference>
<evidence type="ECO:0000259" key="7">
    <source>
        <dbReference type="PROSITE" id="PS50174"/>
    </source>
</evidence>
<feature type="domain" description="RRM" evidence="6">
    <location>
        <begin position="193"/>
        <end position="281"/>
    </location>
</feature>
<dbReference type="PANTHER" id="PTHR13948">
    <property type="entry name" value="RNA-BINDING PROTEIN"/>
    <property type="match status" value="1"/>
</dbReference>
<dbReference type="PROSITE" id="PS50174">
    <property type="entry name" value="G_PATCH"/>
    <property type="match status" value="1"/>
</dbReference>
<comment type="caution">
    <text evidence="8">The sequence shown here is derived from an EMBL/GenBank/DDBJ whole genome shotgun (WGS) entry which is preliminary data.</text>
</comment>
<evidence type="ECO:0000313" key="9">
    <source>
        <dbReference type="Proteomes" id="UP000199727"/>
    </source>
</evidence>
<evidence type="ECO:0000256" key="1">
    <source>
        <dbReference type="ARBA" id="ARBA00004123"/>
    </source>
</evidence>
<dbReference type="Gene3D" id="3.30.70.330">
    <property type="match status" value="1"/>
</dbReference>
<evidence type="ECO:0000259" key="6">
    <source>
        <dbReference type="PROSITE" id="PS50102"/>
    </source>
</evidence>
<dbReference type="InterPro" id="IPR000467">
    <property type="entry name" value="G_patch_dom"/>
</dbReference>
<name>A0A854QHH0_CRYNE</name>
<feature type="region of interest" description="Disordered" evidence="5">
    <location>
        <begin position="826"/>
        <end position="867"/>
    </location>
</feature>
<evidence type="ECO:0000256" key="5">
    <source>
        <dbReference type="SAM" id="MobiDB-lite"/>
    </source>
</evidence>
<dbReference type="GO" id="GO:0000398">
    <property type="term" value="P:mRNA splicing, via spliceosome"/>
    <property type="evidence" value="ECO:0007669"/>
    <property type="project" value="TreeGrafter"/>
</dbReference>
<feature type="region of interest" description="Disordered" evidence="5">
    <location>
        <begin position="743"/>
        <end position="800"/>
    </location>
</feature>
<feature type="compositionally biased region" description="Basic and acidic residues" evidence="5">
    <location>
        <begin position="74"/>
        <end position="83"/>
    </location>
</feature>
<dbReference type="PANTHER" id="PTHR13948:SF3">
    <property type="entry name" value="FI21118P1"/>
    <property type="match status" value="1"/>
</dbReference>
<feature type="region of interest" description="Disordered" evidence="5">
    <location>
        <begin position="1"/>
        <end position="190"/>
    </location>
</feature>
<dbReference type="GO" id="GO:0003723">
    <property type="term" value="F:RNA binding"/>
    <property type="evidence" value="ECO:0007669"/>
    <property type="project" value="UniProtKB-UniRule"/>
</dbReference>
<dbReference type="PROSITE" id="PS50102">
    <property type="entry name" value="RRM"/>
    <property type="match status" value="1"/>
</dbReference>
<feature type="compositionally biased region" description="Basic and acidic residues" evidence="5">
    <location>
        <begin position="851"/>
        <end position="867"/>
    </location>
</feature>
<evidence type="ECO:0000256" key="3">
    <source>
        <dbReference type="ARBA" id="ARBA00023242"/>
    </source>
</evidence>
<feature type="compositionally biased region" description="Basic and acidic residues" evidence="5">
    <location>
        <begin position="117"/>
        <end position="162"/>
    </location>
</feature>
<dbReference type="EMBL" id="AMKT01000034">
    <property type="protein sequence ID" value="OXG24146.1"/>
    <property type="molecule type" value="Genomic_DNA"/>
</dbReference>
<feature type="region of interest" description="Disordered" evidence="5">
    <location>
        <begin position="699"/>
        <end position="730"/>
    </location>
</feature>
<accession>A0A854QHH0</accession>
<evidence type="ECO:0000256" key="2">
    <source>
        <dbReference type="ARBA" id="ARBA00022884"/>
    </source>
</evidence>
<comment type="subcellular location">
    <subcellularLocation>
        <location evidence="1">Nucleus</location>
    </subcellularLocation>
</comment>
<keyword evidence="3" id="KW-0539">Nucleus</keyword>
<protein>
    <recommendedName>
        <fullName evidence="10">RNA-binding protein</fullName>
    </recommendedName>
</protein>
<feature type="domain" description="G-patch" evidence="7">
    <location>
        <begin position="790"/>
        <end position="836"/>
    </location>
</feature>
<evidence type="ECO:0008006" key="10">
    <source>
        <dbReference type="Google" id="ProtNLM"/>
    </source>
</evidence>
<dbReference type="InterPro" id="IPR035979">
    <property type="entry name" value="RBD_domain_sf"/>
</dbReference>
<dbReference type="InterPro" id="IPR000504">
    <property type="entry name" value="RRM_dom"/>
</dbReference>
<dbReference type="Proteomes" id="UP000199727">
    <property type="component" value="Unassembled WGS sequence"/>
</dbReference>
<dbReference type="Pfam" id="PF00076">
    <property type="entry name" value="RRM_1"/>
    <property type="match status" value="1"/>
</dbReference>
<organism evidence="8 9">
    <name type="scientific">Cryptococcus neoformans Tu259-1</name>
    <dbReference type="NCBI Taxonomy" id="1230072"/>
    <lineage>
        <taxon>Eukaryota</taxon>
        <taxon>Fungi</taxon>
        <taxon>Dikarya</taxon>
        <taxon>Basidiomycota</taxon>
        <taxon>Agaricomycotina</taxon>
        <taxon>Tremellomycetes</taxon>
        <taxon>Tremellales</taxon>
        <taxon>Cryptococcaceae</taxon>
        <taxon>Cryptococcus</taxon>
        <taxon>Cryptococcus neoformans species complex</taxon>
    </lineage>
</organism>
<evidence type="ECO:0000313" key="8">
    <source>
        <dbReference type="EMBL" id="OXG24146.1"/>
    </source>
</evidence>
<reference evidence="8 9" key="1">
    <citation type="submission" date="2017-06" db="EMBL/GenBank/DDBJ databases">
        <title>Global population genomics of the pathogenic fungus Cryptococcus neoformans var. grubii.</title>
        <authorList>
            <person name="Cuomo C."/>
            <person name="Litvintseva A."/>
            <person name="Chen Y."/>
            <person name="Young S."/>
            <person name="Zeng Q."/>
            <person name="Chapman S."/>
            <person name="Gujja S."/>
            <person name="Saif S."/>
            <person name="Birren B."/>
        </authorList>
    </citation>
    <scope>NUCLEOTIDE SEQUENCE [LARGE SCALE GENOMIC DNA]</scope>
    <source>
        <strain evidence="8 9">Tu259-1</strain>
    </source>
</reference>
<dbReference type="SUPFAM" id="SSF54928">
    <property type="entry name" value="RNA-binding domain, RBD"/>
    <property type="match status" value="1"/>
</dbReference>
<dbReference type="SMART" id="SM00443">
    <property type="entry name" value="G_patch"/>
    <property type="match status" value="1"/>
</dbReference>